<protein>
    <submittedName>
        <fullName evidence="1">Sigma-70 family RNA polymerase sigma factor</fullName>
    </submittedName>
</protein>
<dbReference type="RefSeq" id="WP_179923264.1">
    <property type="nucleotide sequence ID" value="NZ_CP128228.1"/>
</dbReference>
<keyword evidence="2" id="KW-1185">Reference proteome</keyword>
<name>A0A7Z0LBT2_9STRE</name>
<comment type="caution">
    <text evidence="1">The sequence shown here is derived from an EMBL/GenBank/DDBJ whole genome shotgun (WGS) entry which is preliminary data.</text>
</comment>
<proteinExistence type="predicted"/>
<dbReference type="AlphaFoldDB" id="A0A7Z0LBT2"/>
<sequence length="165" mass="19918">MDFEKTYQKVRGTVLKCHREFYLHLWDTCDWEQEGMIVLYHLIEENPIVLDDDDKLHVYFKTKFRNHIIDKVRMQEAKKRTLDTKAYVEVSEVGHLLAEPGLYMDELVLFKNQIQEYKNTLSQQELDNYQRIVSNQCFKGRKKMLKAMAQYFQEFDPRKSSKILK</sequence>
<organism evidence="1 2">
    <name type="scientific">Streptococcus danieliae</name>
    <dbReference type="NCBI Taxonomy" id="747656"/>
    <lineage>
        <taxon>Bacteria</taxon>
        <taxon>Bacillati</taxon>
        <taxon>Bacillota</taxon>
        <taxon>Bacilli</taxon>
        <taxon>Lactobacillales</taxon>
        <taxon>Streptococcaceae</taxon>
        <taxon>Streptococcus</taxon>
    </lineage>
</organism>
<evidence type="ECO:0000313" key="2">
    <source>
        <dbReference type="Proteomes" id="UP000563349"/>
    </source>
</evidence>
<dbReference type="EMBL" id="JACBYG010000007">
    <property type="protein sequence ID" value="NYS48554.1"/>
    <property type="molecule type" value="Genomic_DNA"/>
</dbReference>
<reference evidence="1 2" key="1">
    <citation type="submission" date="2020-07" db="EMBL/GenBank/DDBJ databases">
        <title>MOT database genomes.</title>
        <authorList>
            <person name="Joseph S."/>
            <person name="Aduse-Opoku J."/>
            <person name="Hashim A."/>
            <person name="Wade W."/>
            <person name="Curtis M."/>
        </authorList>
    </citation>
    <scope>NUCLEOTIDE SEQUENCE [LARGE SCALE GENOMIC DNA]</scope>
    <source>
        <strain evidence="1 2">CCW311</strain>
    </source>
</reference>
<accession>A0A7Z0LBT2</accession>
<dbReference type="Proteomes" id="UP000563349">
    <property type="component" value="Unassembled WGS sequence"/>
</dbReference>
<evidence type="ECO:0000313" key="1">
    <source>
        <dbReference type="EMBL" id="NYS48554.1"/>
    </source>
</evidence>
<gene>
    <name evidence="1" type="ORF">HZY93_00950</name>
</gene>